<dbReference type="EMBL" id="SMJZ01000126">
    <property type="protein sequence ID" value="TDC02868.1"/>
    <property type="molecule type" value="Genomic_DNA"/>
</dbReference>
<sequence>MLLLNSYPKTDNCVEVAANDPAAVLVRDSKNRGGAVLRFEPEEWAYFLEEIKR</sequence>
<evidence type="ECO:0000313" key="3">
    <source>
        <dbReference type="Proteomes" id="UP000295157"/>
    </source>
</evidence>
<dbReference type="InterPro" id="IPR007278">
    <property type="entry name" value="DUF397"/>
</dbReference>
<gene>
    <name evidence="2" type="ORF">E1267_28225</name>
</gene>
<evidence type="ECO:0000259" key="1">
    <source>
        <dbReference type="Pfam" id="PF04149"/>
    </source>
</evidence>
<dbReference type="AlphaFoldDB" id="A0A4R4N2G1"/>
<organism evidence="2 3">
    <name type="scientific">Nonomuraea longispora</name>
    <dbReference type="NCBI Taxonomy" id="1848320"/>
    <lineage>
        <taxon>Bacteria</taxon>
        <taxon>Bacillati</taxon>
        <taxon>Actinomycetota</taxon>
        <taxon>Actinomycetes</taxon>
        <taxon>Streptosporangiales</taxon>
        <taxon>Streptosporangiaceae</taxon>
        <taxon>Nonomuraea</taxon>
    </lineage>
</organism>
<keyword evidence="3" id="KW-1185">Reference proteome</keyword>
<accession>A0A4R4N2G1</accession>
<dbReference type="OrthoDB" id="3482502at2"/>
<comment type="caution">
    <text evidence="2">The sequence shown here is derived from an EMBL/GenBank/DDBJ whole genome shotgun (WGS) entry which is preliminary data.</text>
</comment>
<reference evidence="2 3" key="1">
    <citation type="submission" date="2019-02" db="EMBL/GenBank/DDBJ databases">
        <title>Draft genome sequences of novel Actinobacteria.</title>
        <authorList>
            <person name="Sahin N."/>
            <person name="Ay H."/>
            <person name="Saygin H."/>
        </authorList>
    </citation>
    <scope>NUCLEOTIDE SEQUENCE [LARGE SCALE GENOMIC DNA]</scope>
    <source>
        <strain evidence="2 3">KC201</strain>
    </source>
</reference>
<name>A0A4R4N2G1_9ACTN</name>
<feature type="domain" description="DUF397" evidence="1">
    <location>
        <begin position="9"/>
        <end position="52"/>
    </location>
</feature>
<protein>
    <submittedName>
        <fullName evidence="2">DUF397 domain-containing protein</fullName>
    </submittedName>
</protein>
<dbReference type="Pfam" id="PF04149">
    <property type="entry name" value="DUF397"/>
    <property type="match status" value="1"/>
</dbReference>
<evidence type="ECO:0000313" key="2">
    <source>
        <dbReference type="EMBL" id="TDC02868.1"/>
    </source>
</evidence>
<proteinExistence type="predicted"/>
<dbReference type="RefSeq" id="WP_132336698.1">
    <property type="nucleotide sequence ID" value="NZ_SMJZ01000126.1"/>
</dbReference>
<dbReference type="Proteomes" id="UP000295157">
    <property type="component" value="Unassembled WGS sequence"/>
</dbReference>